<dbReference type="RefSeq" id="WP_076325115.1">
    <property type="nucleotide sequence ID" value="NZ_MRTF01000009.1"/>
</dbReference>
<feature type="transmembrane region" description="Helical" evidence="1">
    <location>
        <begin position="41"/>
        <end position="59"/>
    </location>
</feature>
<evidence type="ECO:0000256" key="1">
    <source>
        <dbReference type="SAM" id="Phobius"/>
    </source>
</evidence>
<dbReference type="AlphaFoldDB" id="A0A1R1AW89"/>
<feature type="transmembrane region" description="Helical" evidence="1">
    <location>
        <begin position="16"/>
        <end position="35"/>
    </location>
</feature>
<evidence type="ECO:0000313" key="3">
    <source>
        <dbReference type="Proteomes" id="UP000187074"/>
    </source>
</evidence>
<proteinExistence type="predicted"/>
<accession>A0A1R1AW89</accession>
<keyword evidence="1" id="KW-0472">Membrane</keyword>
<dbReference type="STRING" id="1401.BK123_25285"/>
<gene>
    <name evidence="2" type="ORF">BK123_25285</name>
</gene>
<protein>
    <submittedName>
        <fullName evidence="2">Uncharacterized protein</fullName>
    </submittedName>
</protein>
<dbReference type="Proteomes" id="UP000187074">
    <property type="component" value="Unassembled WGS sequence"/>
</dbReference>
<name>A0A1R1AW89_PAELA</name>
<evidence type="ECO:0000313" key="2">
    <source>
        <dbReference type="EMBL" id="OME89689.1"/>
    </source>
</evidence>
<reference evidence="2 3" key="1">
    <citation type="submission" date="2016-11" db="EMBL/GenBank/DDBJ databases">
        <title>Paenibacillus species isolates.</title>
        <authorList>
            <person name="Beno S.M."/>
        </authorList>
    </citation>
    <scope>NUCLEOTIDE SEQUENCE [LARGE SCALE GENOMIC DNA]</scope>
    <source>
        <strain evidence="2 3">FSL F4-0100</strain>
    </source>
</reference>
<sequence length="77" mass="8029">MQEQEEIKIYPKVTKMLIGSLAFVLLGSGLVYGGITSDNVVISIVGIICALFLVPDWCLPSQSFTNGPGTLPGGGSS</sequence>
<keyword evidence="1" id="KW-0812">Transmembrane</keyword>
<dbReference type="EMBL" id="MRTF01000009">
    <property type="protein sequence ID" value="OME89689.1"/>
    <property type="molecule type" value="Genomic_DNA"/>
</dbReference>
<organism evidence="2 3">
    <name type="scientific">Paenibacillus lautus</name>
    <name type="common">Bacillus lautus</name>
    <dbReference type="NCBI Taxonomy" id="1401"/>
    <lineage>
        <taxon>Bacteria</taxon>
        <taxon>Bacillati</taxon>
        <taxon>Bacillota</taxon>
        <taxon>Bacilli</taxon>
        <taxon>Bacillales</taxon>
        <taxon>Paenibacillaceae</taxon>
        <taxon>Paenibacillus</taxon>
    </lineage>
</organism>
<comment type="caution">
    <text evidence="2">The sequence shown here is derived from an EMBL/GenBank/DDBJ whole genome shotgun (WGS) entry which is preliminary data.</text>
</comment>
<keyword evidence="1" id="KW-1133">Transmembrane helix</keyword>